<dbReference type="AlphaFoldDB" id="A0A5S3R7V2"/>
<dbReference type="EMBL" id="VCIA01000001">
    <property type="protein sequence ID" value="TMN22723.1"/>
    <property type="molecule type" value="Genomic_DNA"/>
</dbReference>
<evidence type="ECO:0000313" key="2">
    <source>
        <dbReference type="Proteomes" id="UP000306980"/>
    </source>
</evidence>
<comment type="caution">
    <text evidence="1">The sequence shown here is derived from an EMBL/GenBank/DDBJ whole genome shotgun (WGS) entry which is preliminary data.</text>
</comment>
<gene>
    <name evidence="1" type="ORF">FFL34_11910</name>
</gene>
<sequence>MNKKERRGIHKPVSYKIYPLFKYIFDSCTDVFSTQSFLANALIRESDLFIADEVEEIPAFHKSHLFEKMCDDIKTLDNPIHFEQTTDVYSTERIIELKKVMTEHNLKWNDDKISLMLRVLPNYTNFLSGFTNATIGQVVELAIANFINNCSEFQFKLIKMTFKNRIKQQSENK</sequence>
<accession>A0A5S3R7V2</accession>
<organism evidence="1 2">
    <name type="scientific">Lentibacillus cibarius</name>
    <dbReference type="NCBI Taxonomy" id="2583219"/>
    <lineage>
        <taxon>Bacteria</taxon>
        <taxon>Bacillati</taxon>
        <taxon>Bacillota</taxon>
        <taxon>Bacilli</taxon>
        <taxon>Bacillales</taxon>
        <taxon>Bacillaceae</taxon>
        <taxon>Lentibacillus</taxon>
    </lineage>
</organism>
<dbReference type="Proteomes" id="UP000306980">
    <property type="component" value="Unassembled WGS sequence"/>
</dbReference>
<evidence type="ECO:0000313" key="1">
    <source>
        <dbReference type="EMBL" id="TMN22723.1"/>
    </source>
</evidence>
<protein>
    <submittedName>
        <fullName evidence="1">Uncharacterized protein</fullName>
    </submittedName>
</protein>
<name>A0A5S3R7V2_9BACI</name>
<dbReference type="RefSeq" id="WP_138603622.1">
    <property type="nucleotide sequence ID" value="NZ_VCIA01000001.1"/>
</dbReference>
<proteinExistence type="predicted"/>
<reference evidence="1 2" key="1">
    <citation type="submission" date="2019-05" db="EMBL/GenBank/DDBJ databases">
        <title>Genomic analysis of Lentibacillus sp. NKC220-2.</title>
        <authorList>
            <person name="Oh Y.J."/>
        </authorList>
    </citation>
    <scope>NUCLEOTIDE SEQUENCE [LARGE SCALE GENOMIC DNA]</scope>
    <source>
        <strain evidence="1 2">NKC220-2</strain>
    </source>
</reference>